<dbReference type="Pfam" id="PF03799">
    <property type="entry name" value="FtsQ_DivIB_C"/>
    <property type="match status" value="1"/>
</dbReference>
<evidence type="ECO:0000256" key="2">
    <source>
        <dbReference type="ARBA" id="ARBA00022475"/>
    </source>
</evidence>
<feature type="domain" description="POTRA" evidence="10">
    <location>
        <begin position="31"/>
        <end position="99"/>
    </location>
</feature>
<comment type="caution">
    <text evidence="11">The sequence shown here is derived from an EMBL/GenBank/DDBJ whole genome shotgun (WGS) entry which is preliminary data.</text>
</comment>
<dbReference type="PANTHER" id="PTHR35851">
    <property type="entry name" value="CELL DIVISION PROTEIN FTSQ"/>
    <property type="match status" value="1"/>
</dbReference>
<keyword evidence="2" id="KW-1003">Cell membrane</keyword>
<dbReference type="PANTHER" id="PTHR35851:SF1">
    <property type="entry name" value="CELL DIVISION PROTEIN FTSQ"/>
    <property type="match status" value="1"/>
</dbReference>
<organism evidence="11 12">
    <name type="scientific">candidate division KSB3 bacterium</name>
    <dbReference type="NCBI Taxonomy" id="2044937"/>
    <lineage>
        <taxon>Bacteria</taxon>
        <taxon>candidate division KSB3</taxon>
    </lineage>
</organism>
<evidence type="ECO:0000256" key="9">
    <source>
        <dbReference type="SAM" id="Phobius"/>
    </source>
</evidence>
<dbReference type="InterPro" id="IPR034746">
    <property type="entry name" value="POTRA"/>
</dbReference>
<evidence type="ECO:0000256" key="7">
    <source>
        <dbReference type="ARBA" id="ARBA00023136"/>
    </source>
</evidence>
<evidence type="ECO:0000256" key="1">
    <source>
        <dbReference type="ARBA" id="ARBA00004370"/>
    </source>
</evidence>
<evidence type="ECO:0000259" key="10">
    <source>
        <dbReference type="PROSITE" id="PS51779"/>
    </source>
</evidence>
<reference evidence="11 12" key="1">
    <citation type="submission" date="2017-10" db="EMBL/GenBank/DDBJ databases">
        <title>Novel microbial diversity and functional potential in the marine mammal oral microbiome.</title>
        <authorList>
            <person name="Dudek N.K."/>
            <person name="Sun C.L."/>
            <person name="Burstein D."/>
            <person name="Kantor R.S."/>
            <person name="Aliaga Goltsman D.S."/>
            <person name="Bik E.M."/>
            <person name="Thomas B.C."/>
            <person name="Banfield J.F."/>
            <person name="Relman D.A."/>
        </authorList>
    </citation>
    <scope>NUCLEOTIDE SEQUENCE [LARGE SCALE GENOMIC DNA]</scope>
    <source>
        <strain evidence="11">DOLZORAL124_49_17</strain>
    </source>
</reference>
<evidence type="ECO:0000256" key="5">
    <source>
        <dbReference type="ARBA" id="ARBA00022692"/>
    </source>
</evidence>
<evidence type="ECO:0000256" key="4">
    <source>
        <dbReference type="ARBA" id="ARBA00022618"/>
    </source>
</evidence>
<accession>A0A2G6E2E1</accession>
<dbReference type="InterPro" id="IPR005548">
    <property type="entry name" value="Cell_div_FtsQ/DivIB_C"/>
</dbReference>
<evidence type="ECO:0000256" key="8">
    <source>
        <dbReference type="ARBA" id="ARBA00023306"/>
    </source>
</evidence>
<dbReference type="EMBL" id="PDPS01000041">
    <property type="protein sequence ID" value="PID55898.1"/>
    <property type="molecule type" value="Genomic_DNA"/>
</dbReference>
<keyword evidence="6 9" id="KW-1133">Transmembrane helix</keyword>
<dbReference type="InterPro" id="IPR026579">
    <property type="entry name" value="FtsQ"/>
</dbReference>
<feature type="transmembrane region" description="Helical" evidence="9">
    <location>
        <begin position="6"/>
        <end position="25"/>
    </location>
</feature>
<protein>
    <recommendedName>
        <fullName evidence="10">POTRA domain-containing protein</fullName>
    </recommendedName>
</protein>
<dbReference type="Pfam" id="PF08478">
    <property type="entry name" value="POTRA_1"/>
    <property type="match status" value="1"/>
</dbReference>
<dbReference type="InterPro" id="IPR013685">
    <property type="entry name" value="POTRA_FtsQ_type"/>
</dbReference>
<evidence type="ECO:0000256" key="3">
    <source>
        <dbReference type="ARBA" id="ARBA00022519"/>
    </source>
</evidence>
<evidence type="ECO:0000313" key="12">
    <source>
        <dbReference type="Proteomes" id="UP000229740"/>
    </source>
</evidence>
<name>A0A2G6E2E1_9BACT</name>
<keyword evidence="7 9" id="KW-0472">Membrane</keyword>
<dbReference type="Gene3D" id="3.10.20.310">
    <property type="entry name" value="membrane protein fhac"/>
    <property type="match status" value="1"/>
</dbReference>
<proteinExistence type="predicted"/>
<dbReference type="PROSITE" id="PS51779">
    <property type="entry name" value="POTRA"/>
    <property type="match status" value="1"/>
</dbReference>
<gene>
    <name evidence="11" type="ORF">CSB45_13845</name>
</gene>
<keyword evidence="3" id="KW-0997">Cell inner membrane</keyword>
<evidence type="ECO:0000256" key="6">
    <source>
        <dbReference type="ARBA" id="ARBA00022989"/>
    </source>
</evidence>
<keyword evidence="5 9" id="KW-0812">Transmembrane</keyword>
<comment type="subcellular location">
    <subcellularLocation>
        <location evidence="1">Membrane</location>
    </subcellularLocation>
</comment>
<dbReference type="AlphaFoldDB" id="A0A2G6E2E1"/>
<dbReference type="GO" id="GO:0016020">
    <property type="term" value="C:membrane"/>
    <property type="evidence" value="ECO:0007669"/>
    <property type="project" value="UniProtKB-SubCell"/>
</dbReference>
<dbReference type="GO" id="GO:0090529">
    <property type="term" value="P:cell septum assembly"/>
    <property type="evidence" value="ECO:0007669"/>
    <property type="project" value="InterPro"/>
</dbReference>
<keyword evidence="4" id="KW-0132">Cell division</keyword>
<sequence length="238" mass="27192">MTKTLLPIVCVSVLLICCGGVLFYMHASPRFEISRLGIHGLSRLTPETIVKHLDIQAHTNIFQVRLNEIQRKLEEMTWVKEARVFRSFPRKLSIRLTERVPFALVKLGELYLVDRDGVILGSLASGSEIRLPIVTGSFIQNVDQDTENTTLKEVLQALAALMQSSYAFSHPIRKMRIDGLENVTLIHDGEFPDIYLSLQNYAESFQRLERIYPKLKPETLTAIDLRFDKRVILTPKIT</sequence>
<evidence type="ECO:0000313" key="11">
    <source>
        <dbReference type="EMBL" id="PID55898.1"/>
    </source>
</evidence>
<keyword evidence="8" id="KW-0131">Cell cycle</keyword>
<dbReference type="Proteomes" id="UP000229740">
    <property type="component" value="Unassembled WGS sequence"/>
</dbReference>